<name>A0ABX4LC15_9GAMM</name>
<reference evidence="1 2" key="1">
    <citation type="journal article" date="2017" name="Nat. Microbiol.">
        <title>Natural product diversity associated with the nematode symbionts Photorhabdus and Xenorhabdus.</title>
        <authorList>
            <person name="Tobias N.J."/>
            <person name="Wolff H."/>
            <person name="Djahanschiri B."/>
            <person name="Grundmann F."/>
            <person name="Kronenwerth M."/>
            <person name="Shi Y.M."/>
            <person name="Simonyi S."/>
            <person name="Grun P."/>
            <person name="Shapiro-Ilan D."/>
            <person name="Pidot S.J."/>
            <person name="Stinear T.P."/>
            <person name="Ebersberger I."/>
            <person name="Bode H.B."/>
        </authorList>
    </citation>
    <scope>NUCLEOTIDE SEQUENCE [LARGE SCALE GENOMIC DNA]</scope>
    <source>
        <strain evidence="1 2">DSM 16336</strain>
    </source>
</reference>
<comment type="caution">
    <text evidence="1">The sequence shown here is derived from an EMBL/GenBank/DDBJ whole genome shotgun (WGS) entry which is preliminary data.</text>
</comment>
<protein>
    <submittedName>
        <fullName evidence="1">Uncharacterized protein</fullName>
    </submittedName>
</protein>
<accession>A0ABX4LC15</accession>
<proteinExistence type="predicted"/>
<evidence type="ECO:0000313" key="1">
    <source>
        <dbReference type="EMBL" id="PHM38865.1"/>
    </source>
</evidence>
<sequence>MSITYNECKLKNMAGLRPKKTVCPANLFIYSSFLPSLLSNTFNGEFSGETMSDTGNK</sequence>
<dbReference type="EMBL" id="NIBU01000001">
    <property type="protein sequence ID" value="PHM38865.1"/>
    <property type="molecule type" value="Genomic_DNA"/>
</dbReference>
<evidence type="ECO:0000313" key="2">
    <source>
        <dbReference type="Proteomes" id="UP000224871"/>
    </source>
</evidence>
<keyword evidence="2" id="KW-1185">Reference proteome</keyword>
<dbReference type="Proteomes" id="UP000224871">
    <property type="component" value="Unassembled WGS sequence"/>
</dbReference>
<organism evidence="1 2">
    <name type="scientific">Xenorhabdus innexi</name>
    <dbReference type="NCBI Taxonomy" id="290109"/>
    <lineage>
        <taxon>Bacteria</taxon>
        <taxon>Pseudomonadati</taxon>
        <taxon>Pseudomonadota</taxon>
        <taxon>Gammaproteobacteria</taxon>
        <taxon>Enterobacterales</taxon>
        <taxon>Morganellaceae</taxon>
        <taxon>Xenorhabdus</taxon>
    </lineage>
</organism>
<gene>
    <name evidence="1" type="ORF">Xinn_00151</name>
</gene>